<proteinExistence type="inferred from homology"/>
<keyword evidence="9 11" id="KW-0807">Transducer</keyword>
<sequence>MLQSLRFSTKVTAAASLVLVIILGLFTINNFIVMRAQTQEQLTAVLHEISNSVSQNIANWLNDRLKIIESVAKGHKQTDTEAQILRRLKTADIAGEFKNTYIGMPDGTFVLDDPSIQLPPDYDATTRPWYKLAEQKRSTAFTTPYIDVTTNELTISAVVPLFESGRLSAVAGGDIDMATITDIINEIDFLGFGYGFLLDSEGRILSHPNTRLNDKPMTDLFGKRLSLQSEFVEMQLEGVEKIVSFVPMKGINNVNWYLGVVINKEIAYSSVSSFRNMALIYLVIGVLAIVVMLQLLLKYLMRPVKELNDAIKNIAQGEGDLTQRLSCSSEDEFGELSTQFNIFVDKIHDSIKQVRESTLTLQQSITSMNEQANDALSLYNDQTKRTDSVATAINELSSSAQEISSNAHNASELASEANKLSADSQDVLNSNISGISSLSDKMAQAQDTVTSLDQHSASIGQVLEVIKGVSEQTNLLALNAAIEAARAGEAGRGFAVVADEVRQLAQRTQESTQEIENTISDLQLGSSTAVAVMVEALKDSSESADKAAAAGDKMQSVTSAIDAIDGVNHAVASATQQQNDVIHNLDSDIHHISDISKQGVDNLHQTLEECRTLQAQFRNLEEMLLKFKV</sequence>
<evidence type="ECO:0000256" key="8">
    <source>
        <dbReference type="ARBA" id="ARBA00023136"/>
    </source>
</evidence>
<dbReference type="Pfam" id="PF00015">
    <property type="entry name" value="MCPsignal"/>
    <property type="match status" value="1"/>
</dbReference>
<dbReference type="PROSITE" id="PS50192">
    <property type="entry name" value="T_SNARE"/>
    <property type="match status" value="1"/>
</dbReference>
<keyword evidence="3" id="KW-0488">Methylation</keyword>
<feature type="domain" description="HAMP" evidence="15">
    <location>
        <begin position="298"/>
        <end position="352"/>
    </location>
</feature>
<dbReference type="InterPro" id="IPR000727">
    <property type="entry name" value="T_SNARE_dom"/>
</dbReference>
<dbReference type="CDD" id="cd06225">
    <property type="entry name" value="HAMP"/>
    <property type="match status" value="1"/>
</dbReference>
<name>A0A0S2K8V5_9GAMM</name>
<reference evidence="16 17" key="1">
    <citation type="submission" date="2015-11" db="EMBL/GenBank/DDBJ databases">
        <authorList>
            <person name="Zhang Y."/>
            <person name="Guo Z."/>
        </authorList>
    </citation>
    <scope>NUCLEOTIDE SEQUENCE [LARGE SCALE GENOMIC DNA]</scope>
    <source>
        <strain evidence="16 17">KCTC 12086</strain>
    </source>
</reference>
<dbReference type="PRINTS" id="PR00260">
    <property type="entry name" value="CHEMTRNSDUCR"/>
</dbReference>
<dbReference type="InterPro" id="IPR003660">
    <property type="entry name" value="HAMP_dom"/>
</dbReference>
<dbReference type="KEGG" id="pphe:PP2015_4213"/>
<dbReference type="GO" id="GO:0007165">
    <property type="term" value="P:signal transduction"/>
    <property type="evidence" value="ECO:0007669"/>
    <property type="project" value="UniProtKB-KW"/>
</dbReference>
<dbReference type="RefSeq" id="WP_058032521.1">
    <property type="nucleotide sequence ID" value="NZ_CP013188.1"/>
</dbReference>
<accession>A0A0S2K8V5</accession>
<dbReference type="InterPro" id="IPR004089">
    <property type="entry name" value="MCPsignal_dom"/>
</dbReference>
<dbReference type="CDD" id="cd12912">
    <property type="entry name" value="PDC2_MCP_like"/>
    <property type="match status" value="1"/>
</dbReference>
<dbReference type="CDD" id="cd11386">
    <property type="entry name" value="MCP_signal"/>
    <property type="match status" value="1"/>
</dbReference>
<keyword evidence="2" id="KW-1003">Cell membrane</keyword>
<comment type="subcellular location">
    <subcellularLocation>
        <location evidence="1">Cell inner membrane</location>
        <topology evidence="1">Multi-pass membrane protein</topology>
    </subcellularLocation>
</comment>
<dbReference type="PROSITE" id="PS50111">
    <property type="entry name" value="CHEMOTAXIS_TRANSDUC_2"/>
    <property type="match status" value="1"/>
</dbReference>
<dbReference type="FunFam" id="1.10.287.950:FF:000001">
    <property type="entry name" value="Methyl-accepting chemotaxis sensory transducer"/>
    <property type="match status" value="1"/>
</dbReference>
<dbReference type="CDD" id="cd12913">
    <property type="entry name" value="PDC1_MCP_like"/>
    <property type="match status" value="1"/>
</dbReference>
<keyword evidence="8 12" id="KW-0472">Membrane</keyword>
<dbReference type="Proteomes" id="UP000061457">
    <property type="component" value="Chromosome II"/>
</dbReference>
<organism evidence="16 17">
    <name type="scientific">Pseudoalteromonas phenolica</name>
    <dbReference type="NCBI Taxonomy" id="161398"/>
    <lineage>
        <taxon>Bacteria</taxon>
        <taxon>Pseudomonadati</taxon>
        <taxon>Pseudomonadota</taxon>
        <taxon>Gammaproteobacteria</taxon>
        <taxon>Alteromonadales</taxon>
        <taxon>Pseudoalteromonadaceae</taxon>
        <taxon>Pseudoalteromonas</taxon>
    </lineage>
</organism>
<dbReference type="OrthoDB" id="9776210at2"/>
<evidence type="ECO:0000256" key="4">
    <source>
        <dbReference type="ARBA" id="ARBA00022500"/>
    </source>
</evidence>
<evidence type="ECO:0000259" key="14">
    <source>
        <dbReference type="PROSITE" id="PS50192"/>
    </source>
</evidence>
<dbReference type="InterPro" id="IPR033479">
    <property type="entry name" value="dCache_1"/>
</dbReference>
<evidence type="ECO:0000256" key="1">
    <source>
        <dbReference type="ARBA" id="ARBA00004429"/>
    </source>
</evidence>
<dbReference type="InterPro" id="IPR029151">
    <property type="entry name" value="Sensor-like_sf"/>
</dbReference>
<keyword evidence="4" id="KW-0145">Chemotaxis</keyword>
<dbReference type="EMBL" id="CP013188">
    <property type="protein sequence ID" value="ALO44680.1"/>
    <property type="molecule type" value="Genomic_DNA"/>
</dbReference>
<evidence type="ECO:0000256" key="3">
    <source>
        <dbReference type="ARBA" id="ARBA00022481"/>
    </source>
</evidence>
<evidence type="ECO:0000259" key="13">
    <source>
        <dbReference type="PROSITE" id="PS50111"/>
    </source>
</evidence>
<dbReference type="PANTHER" id="PTHR32089:SF39">
    <property type="entry name" value="METHYL-ACCEPTING CHEMOTAXIS PROTEIN HLYB"/>
    <property type="match status" value="1"/>
</dbReference>
<evidence type="ECO:0000313" key="17">
    <source>
        <dbReference type="Proteomes" id="UP000061457"/>
    </source>
</evidence>
<dbReference type="SUPFAM" id="SSF58104">
    <property type="entry name" value="Methyl-accepting chemotaxis protein (MCP) signaling domain"/>
    <property type="match status" value="1"/>
</dbReference>
<keyword evidence="7 12" id="KW-1133">Transmembrane helix</keyword>
<dbReference type="Gene3D" id="3.30.450.20">
    <property type="entry name" value="PAS domain"/>
    <property type="match status" value="2"/>
</dbReference>
<feature type="domain" description="T-SNARE coiled-coil homology" evidence="14">
    <location>
        <begin position="552"/>
        <end position="606"/>
    </location>
</feature>
<keyword evidence="6 12" id="KW-0812">Transmembrane</keyword>
<dbReference type="InterPro" id="IPR004090">
    <property type="entry name" value="Chemotax_Me-accpt_rcpt"/>
</dbReference>
<evidence type="ECO:0000256" key="2">
    <source>
        <dbReference type="ARBA" id="ARBA00022475"/>
    </source>
</evidence>
<evidence type="ECO:0000313" key="16">
    <source>
        <dbReference type="EMBL" id="ALO44680.1"/>
    </source>
</evidence>
<evidence type="ECO:0000256" key="9">
    <source>
        <dbReference type="ARBA" id="ARBA00023224"/>
    </source>
</evidence>
<dbReference type="PROSITE" id="PS50885">
    <property type="entry name" value="HAMP"/>
    <property type="match status" value="1"/>
</dbReference>
<dbReference type="GO" id="GO:0005886">
    <property type="term" value="C:plasma membrane"/>
    <property type="evidence" value="ECO:0007669"/>
    <property type="project" value="UniProtKB-SubCell"/>
</dbReference>
<dbReference type="GO" id="GO:0004888">
    <property type="term" value="F:transmembrane signaling receptor activity"/>
    <property type="evidence" value="ECO:0007669"/>
    <property type="project" value="InterPro"/>
</dbReference>
<dbReference type="Gene3D" id="1.10.287.950">
    <property type="entry name" value="Methyl-accepting chemotaxis protein"/>
    <property type="match status" value="1"/>
</dbReference>
<evidence type="ECO:0000256" key="12">
    <source>
        <dbReference type="SAM" id="Phobius"/>
    </source>
</evidence>
<gene>
    <name evidence="16" type="ORF">PP2015_4213</name>
</gene>
<dbReference type="SMART" id="SM00283">
    <property type="entry name" value="MA"/>
    <property type="match status" value="1"/>
</dbReference>
<dbReference type="Pfam" id="PF00672">
    <property type="entry name" value="HAMP"/>
    <property type="match status" value="1"/>
</dbReference>
<comment type="similarity">
    <text evidence="10">Belongs to the methyl-accepting chemotaxis (MCP) protein family.</text>
</comment>
<evidence type="ECO:0000256" key="5">
    <source>
        <dbReference type="ARBA" id="ARBA00022519"/>
    </source>
</evidence>
<protein>
    <submittedName>
        <fullName evidence="16">Putative chemotactic transducer</fullName>
    </submittedName>
</protein>
<evidence type="ECO:0000259" key="15">
    <source>
        <dbReference type="PROSITE" id="PS50885"/>
    </source>
</evidence>
<dbReference type="STRING" id="161398.PP2015_4213"/>
<evidence type="ECO:0000256" key="10">
    <source>
        <dbReference type="ARBA" id="ARBA00029447"/>
    </source>
</evidence>
<keyword evidence="5" id="KW-0997">Cell inner membrane</keyword>
<evidence type="ECO:0000256" key="6">
    <source>
        <dbReference type="ARBA" id="ARBA00022692"/>
    </source>
</evidence>
<dbReference type="GO" id="GO:0006935">
    <property type="term" value="P:chemotaxis"/>
    <property type="evidence" value="ECO:0007669"/>
    <property type="project" value="UniProtKB-KW"/>
</dbReference>
<dbReference type="SUPFAM" id="SSF103190">
    <property type="entry name" value="Sensory domain-like"/>
    <property type="match status" value="1"/>
</dbReference>
<dbReference type="AlphaFoldDB" id="A0A0S2K8V5"/>
<feature type="domain" description="Methyl-accepting transducer" evidence="13">
    <location>
        <begin position="357"/>
        <end position="593"/>
    </location>
</feature>
<dbReference type="SMART" id="SM00304">
    <property type="entry name" value="HAMP"/>
    <property type="match status" value="1"/>
</dbReference>
<dbReference type="PATRIC" id="fig|161398.10.peg.4321"/>
<evidence type="ECO:0000256" key="7">
    <source>
        <dbReference type="ARBA" id="ARBA00022989"/>
    </source>
</evidence>
<feature type="transmembrane region" description="Helical" evidence="12">
    <location>
        <begin position="278"/>
        <end position="297"/>
    </location>
</feature>
<dbReference type="Pfam" id="PF02743">
    <property type="entry name" value="dCache_1"/>
    <property type="match status" value="1"/>
</dbReference>
<evidence type="ECO:0000256" key="11">
    <source>
        <dbReference type="PROSITE-ProRule" id="PRU00284"/>
    </source>
</evidence>
<feature type="transmembrane region" description="Helical" evidence="12">
    <location>
        <begin position="12"/>
        <end position="32"/>
    </location>
</feature>
<keyword evidence="17" id="KW-1185">Reference proteome</keyword>
<dbReference type="PANTHER" id="PTHR32089">
    <property type="entry name" value="METHYL-ACCEPTING CHEMOTAXIS PROTEIN MCPB"/>
    <property type="match status" value="1"/>
</dbReference>